<keyword evidence="3" id="KW-1185">Reference proteome</keyword>
<comment type="caution">
    <text evidence="2">The sequence shown here is derived from an EMBL/GenBank/DDBJ whole genome shotgun (WGS) entry which is preliminary data.</text>
</comment>
<sequence>MSSPIAIPRDQPSSASASSSLSTSNGKYVPVHKRAGAAPTPASPAPSNSTSGRASPRSRRGRHARQTSAVSNYEHNHHDIPIHTSIPTVYSIADLLAFSTTASPGPQLSLDQRADGGVLPRFVRAYISTQHAVEPPSMPLHPPPSSPSCPRIRRGKSNTTGTVPPCLHRVIIEFLPLSPSHGTPISAVHLTAIAHAEMFRRLAEQLHGADENGAVATTTKRTLQMLQAPMNLFFLSENQCIPEFSVAKWLERSTGTGKGCWI</sequence>
<feature type="compositionally biased region" description="Low complexity" evidence="1">
    <location>
        <begin position="37"/>
        <end position="55"/>
    </location>
</feature>
<evidence type="ECO:0000256" key="1">
    <source>
        <dbReference type="SAM" id="MobiDB-lite"/>
    </source>
</evidence>
<gene>
    <name evidence="2" type="ORF">EUX98_g7319</name>
</gene>
<dbReference type="AlphaFoldDB" id="A0A4S4MMD9"/>
<evidence type="ECO:0000313" key="2">
    <source>
        <dbReference type="EMBL" id="THH26865.1"/>
    </source>
</evidence>
<feature type="region of interest" description="Disordered" evidence="1">
    <location>
        <begin position="1"/>
        <end position="76"/>
    </location>
</feature>
<proteinExistence type="predicted"/>
<feature type="compositionally biased region" description="Basic residues" evidence="1">
    <location>
        <begin position="56"/>
        <end position="65"/>
    </location>
</feature>
<organism evidence="2 3">
    <name type="scientific">Antrodiella citrinella</name>
    <dbReference type="NCBI Taxonomy" id="2447956"/>
    <lineage>
        <taxon>Eukaryota</taxon>
        <taxon>Fungi</taxon>
        <taxon>Dikarya</taxon>
        <taxon>Basidiomycota</taxon>
        <taxon>Agaricomycotina</taxon>
        <taxon>Agaricomycetes</taxon>
        <taxon>Polyporales</taxon>
        <taxon>Steccherinaceae</taxon>
        <taxon>Antrodiella</taxon>
    </lineage>
</organism>
<evidence type="ECO:0000313" key="3">
    <source>
        <dbReference type="Proteomes" id="UP000308730"/>
    </source>
</evidence>
<dbReference type="Proteomes" id="UP000308730">
    <property type="component" value="Unassembled WGS sequence"/>
</dbReference>
<name>A0A4S4MMD9_9APHY</name>
<feature type="compositionally biased region" description="Low complexity" evidence="1">
    <location>
        <begin position="13"/>
        <end position="24"/>
    </location>
</feature>
<accession>A0A4S4MMD9</accession>
<reference evidence="2 3" key="1">
    <citation type="submission" date="2019-02" db="EMBL/GenBank/DDBJ databases">
        <title>Genome sequencing of the rare red list fungi Antrodiella citrinella (Flaviporus citrinellus).</title>
        <authorList>
            <person name="Buettner E."/>
            <person name="Kellner H."/>
        </authorList>
    </citation>
    <scope>NUCLEOTIDE SEQUENCE [LARGE SCALE GENOMIC DNA]</scope>
    <source>
        <strain evidence="2 3">DSM 108506</strain>
    </source>
</reference>
<protein>
    <submittedName>
        <fullName evidence="2">Uncharacterized protein</fullName>
    </submittedName>
</protein>
<dbReference type="EMBL" id="SGPM01000302">
    <property type="protein sequence ID" value="THH26865.1"/>
    <property type="molecule type" value="Genomic_DNA"/>
</dbReference>